<evidence type="ECO:0000259" key="2">
    <source>
        <dbReference type="Pfam" id="PF06985"/>
    </source>
</evidence>
<evidence type="ECO:0000313" key="4">
    <source>
        <dbReference type="EMBL" id="PMD63131.1"/>
    </source>
</evidence>
<feature type="domain" description="DUF8212" evidence="3">
    <location>
        <begin position="272"/>
        <end position="298"/>
    </location>
</feature>
<dbReference type="InterPro" id="IPR058525">
    <property type="entry name" value="DUF8212"/>
</dbReference>
<sequence>MRLLNIETMRMEEFFDEREALYAILSHRWGQEEVSLQEWNRVQEIEARMRTITTHHAFKAPRHENDYYHESLREQYYELEEEKAAVRKKTGYSKIVSCIEMARNQKISRGEKVHSCSFVWIDTCCIDKTSNAELSEAINSMFRWYHNALVCLVYLADVPTNLGQDEMESKIRKSNWFERGWTLQELLAPRTVCFFDQGWKFLFNKEQKCALLENITHIDRNILRGFDMSRACTAKKMSWAASRTTTRKEDIAYCLLGIFDVNMPLLYGEGDKAFARLQEEIIRQSGDLSIFAWGYNSSGTHGIHGIFAPSPAYFIGCYNLHGLRSSQAVISMANITLSVKLSYLRPKTDRLSFMYAYLCCSEGTTNQIVLPLVMNRSGGHLQFGEDATRVWFERPAGARPILMSATHEMDDKIWMHESRTISILKKGGEENIETLGKTFFVGLHLPSSKAAVDEIYPPHFWGRVVVVSDFRSPVDRRIWYPGAIERDRGVDPGEPGYETLAYIRISHRRNGAQMVLIVRRLDSTPRDLEVRVAKWPIRGCVSLADFALRDDLNRRYEGRIEGLDLSVKRRVCISLFENSWAFVITIWAPGDANGRSKKNINNIEAQEIEVGSNGDDEAMGNESDSYENVKTRTTA</sequence>
<dbReference type="GeneID" id="36587745"/>
<dbReference type="InterPro" id="IPR010730">
    <property type="entry name" value="HET"/>
</dbReference>
<dbReference type="PANTHER" id="PTHR10622:SF10">
    <property type="entry name" value="HET DOMAIN-CONTAINING PROTEIN"/>
    <property type="match status" value="1"/>
</dbReference>
<dbReference type="Proteomes" id="UP000235371">
    <property type="component" value="Unassembled WGS sequence"/>
</dbReference>
<evidence type="ECO:0000259" key="3">
    <source>
        <dbReference type="Pfam" id="PF26640"/>
    </source>
</evidence>
<dbReference type="InParanoid" id="A0A2J6TJD6"/>
<dbReference type="EMBL" id="KZ613782">
    <property type="protein sequence ID" value="PMD63131.1"/>
    <property type="molecule type" value="Genomic_DNA"/>
</dbReference>
<evidence type="ECO:0000313" key="5">
    <source>
        <dbReference type="Proteomes" id="UP000235371"/>
    </source>
</evidence>
<name>A0A2J6TJD6_9HELO</name>
<feature type="compositionally biased region" description="Polar residues" evidence="1">
    <location>
        <begin position="622"/>
        <end position="635"/>
    </location>
</feature>
<dbReference type="RefSeq" id="XP_024740035.1">
    <property type="nucleotide sequence ID" value="XM_024879668.1"/>
</dbReference>
<keyword evidence="5" id="KW-1185">Reference proteome</keyword>
<feature type="region of interest" description="Disordered" evidence="1">
    <location>
        <begin position="607"/>
        <end position="635"/>
    </location>
</feature>
<dbReference type="Pfam" id="PF06985">
    <property type="entry name" value="HET"/>
    <property type="match status" value="1"/>
</dbReference>
<dbReference type="STRING" id="1095630.A0A2J6TJD6"/>
<organism evidence="4 5">
    <name type="scientific">Hyaloscypha bicolor E</name>
    <dbReference type="NCBI Taxonomy" id="1095630"/>
    <lineage>
        <taxon>Eukaryota</taxon>
        <taxon>Fungi</taxon>
        <taxon>Dikarya</taxon>
        <taxon>Ascomycota</taxon>
        <taxon>Pezizomycotina</taxon>
        <taxon>Leotiomycetes</taxon>
        <taxon>Helotiales</taxon>
        <taxon>Hyaloscyphaceae</taxon>
        <taxon>Hyaloscypha</taxon>
        <taxon>Hyaloscypha bicolor</taxon>
    </lineage>
</organism>
<evidence type="ECO:0000256" key="1">
    <source>
        <dbReference type="SAM" id="MobiDB-lite"/>
    </source>
</evidence>
<accession>A0A2J6TJD6</accession>
<feature type="domain" description="Heterokaryon incompatibility" evidence="2">
    <location>
        <begin position="22"/>
        <end position="161"/>
    </location>
</feature>
<dbReference type="OrthoDB" id="3545426at2759"/>
<reference evidence="4 5" key="1">
    <citation type="submission" date="2016-04" db="EMBL/GenBank/DDBJ databases">
        <title>A degradative enzymes factory behind the ericoid mycorrhizal symbiosis.</title>
        <authorList>
            <consortium name="DOE Joint Genome Institute"/>
            <person name="Martino E."/>
            <person name="Morin E."/>
            <person name="Grelet G."/>
            <person name="Kuo A."/>
            <person name="Kohler A."/>
            <person name="Daghino S."/>
            <person name="Barry K."/>
            <person name="Choi C."/>
            <person name="Cichocki N."/>
            <person name="Clum A."/>
            <person name="Copeland A."/>
            <person name="Hainaut M."/>
            <person name="Haridas S."/>
            <person name="Labutti K."/>
            <person name="Lindquist E."/>
            <person name="Lipzen A."/>
            <person name="Khouja H.-R."/>
            <person name="Murat C."/>
            <person name="Ohm R."/>
            <person name="Olson A."/>
            <person name="Spatafora J."/>
            <person name="Veneault-Fourrey C."/>
            <person name="Henrissat B."/>
            <person name="Grigoriev I."/>
            <person name="Martin F."/>
            <person name="Perotto S."/>
        </authorList>
    </citation>
    <scope>NUCLEOTIDE SEQUENCE [LARGE SCALE GENOMIC DNA]</scope>
    <source>
        <strain evidence="4 5">E</strain>
    </source>
</reference>
<dbReference type="PANTHER" id="PTHR10622">
    <property type="entry name" value="HET DOMAIN-CONTAINING PROTEIN"/>
    <property type="match status" value="1"/>
</dbReference>
<gene>
    <name evidence="4" type="ORF">K444DRAFT_610007</name>
</gene>
<dbReference type="AlphaFoldDB" id="A0A2J6TJD6"/>
<protein>
    <submittedName>
        <fullName evidence="4">Uncharacterized protein</fullName>
    </submittedName>
</protein>
<proteinExistence type="predicted"/>
<dbReference type="Pfam" id="PF26640">
    <property type="entry name" value="DUF8212"/>
    <property type="match status" value="1"/>
</dbReference>